<name>A0ACC2RZA8_9FUNG</name>
<dbReference type="Proteomes" id="UP001165960">
    <property type="component" value="Unassembled WGS sequence"/>
</dbReference>
<comment type="caution">
    <text evidence="1">The sequence shown here is derived from an EMBL/GenBank/DDBJ whole genome shotgun (WGS) entry which is preliminary data.</text>
</comment>
<protein>
    <submittedName>
        <fullName evidence="1">Uncharacterized protein</fullName>
    </submittedName>
</protein>
<organism evidence="1 2">
    <name type="scientific">Entomophthora muscae</name>
    <dbReference type="NCBI Taxonomy" id="34485"/>
    <lineage>
        <taxon>Eukaryota</taxon>
        <taxon>Fungi</taxon>
        <taxon>Fungi incertae sedis</taxon>
        <taxon>Zoopagomycota</taxon>
        <taxon>Entomophthoromycotina</taxon>
        <taxon>Entomophthoromycetes</taxon>
        <taxon>Entomophthorales</taxon>
        <taxon>Entomophthoraceae</taxon>
        <taxon>Entomophthora</taxon>
    </lineage>
</organism>
<proteinExistence type="predicted"/>
<evidence type="ECO:0000313" key="1">
    <source>
        <dbReference type="EMBL" id="KAJ9055382.1"/>
    </source>
</evidence>
<evidence type="ECO:0000313" key="2">
    <source>
        <dbReference type="Proteomes" id="UP001165960"/>
    </source>
</evidence>
<dbReference type="EMBL" id="QTSX02006401">
    <property type="protein sequence ID" value="KAJ9055382.1"/>
    <property type="molecule type" value="Genomic_DNA"/>
</dbReference>
<accession>A0ACC2RZA8</accession>
<reference evidence="1" key="1">
    <citation type="submission" date="2022-04" db="EMBL/GenBank/DDBJ databases">
        <title>Genome of the entomopathogenic fungus Entomophthora muscae.</title>
        <authorList>
            <person name="Elya C."/>
            <person name="Lovett B.R."/>
            <person name="Lee E."/>
            <person name="Macias A.M."/>
            <person name="Hajek A.E."/>
            <person name="De Bivort B.L."/>
            <person name="Kasson M.T."/>
            <person name="De Fine Licht H.H."/>
            <person name="Stajich J.E."/>
        </authorList>
    </citation>
    <scope>NUCLEOTIDE SEQUENCE</scope>
    <source>
        <strain evidence="1">Berkeley</strain>
    </source>
</reference>
<keyword evidence="2" id="KW-1185">Reference proteome</keyword>
<gene>
    <name evidence="1" type="ORF">DSO57_1004586</name>
</gene>
<sequence>MRIVLLLVLHAVSGHFHRLGKAVGTLIKKSPLKYEGDGGNGTLDYMKYALNKAMPSLVKSLGNFIDKVPPQKTKLRFSHATVEEILANFNNSLTSSCAIRDFNRNLCLDNTTYSDAHLVEDPMVDAVTLVVANNKQNKIVVSYRASITTQNFIDDLNGALVDMPSAPDGARVHRGFYLNYLATYSKVRRTLMKLLDDPRFKDYSVLVTGYSLGGGAATIAMSDLTKLVRLRPDPRHIELISYAAPRAGNSEYAAYLASLKVPITRVTLAYDFVSHMPIRELGFTHAGQEIHTIQLARLGNYTIKMCSQEYDEDPRCTWAESKDTTPVRHFYPFGAWFPKHPFS</sequence>